<dbReference type="InterPro" id="IPR037059">
    <property type="entry name" value="RHD_DNA_bind_dom_sf"/>
</dbReference>
<dbReference type="eggNOG" id="ENOG502QQS6">
    <property type="taxonomic scope" value="Eukaryota"/>
</dbReference>
<feature type="compositionally biased region" description="Low complexity" evidence="1">
    <location>
        <begin position="49"/>
        <end position="71"/>
    </location>
</feature>
<sequence>MEPNDAMDTCYQPEQGDSAIINDLLQMLGNNEIPATENQTIADTRPVASPGSMSSSSASSSPTYTSLSQRSPQPNVIEGNPYIRIVEQPHPKGLRFRYICEGRSAGSIPGINSTPDNKTYPTIEIVGYTGNVKIIVSCVTADEPYRPHPHNLVGKEGCDRGVCTMRLKGPPMRAVFSNLGIQCVKKKEIKSSLEERERINVDPFKTKFAHMDQPSSIDLNIVRLCFQAFIPVGSQKYYKLKPVVTEPIYDKKSINELVICRLCSCSAKASGGDTIFLLCEKLPKDDIKIRFYEEKDGKVIWEDYGEFQQTDIHKQTAIAFKTPRYHNTEIEKRAQVFIQLVRFSSEPVANGQTPTFSQVSDPLHFEFYPDPGMRSFPRLQRKLKRRQDMEIFQQILSLDSETTATKYSEITLNQDEEGNDLDNDEDTDESATSTNSSRHDRSSGTLNEGEELRKRLDTSLVTDDIEENDGVDQYMKAVDDRRHREGRRSASLDIAFPVPRFNLTSIDDCTQTSTPMEEILRNTELEKMRPLEAVDKITEWMKSNEFERIDSLTVETGDSCSLSAKSYNDDRMNTELIEQDIDLADTPDLDYLFGHNNDRQREFVSDTTSTIESDFTDIPLPVRNFFTKVTAPEDQFDDSATYSSLQFAFENPIQIPDVPKGSVKIVTTPEITVEQAQPPQTPPSPPLPLPPRTPSPVPEQMLPPLPPKRKASRELDITFTSTDHVLQNRQTYDESPTPDTHVVAPDIDKEIEASAHKTFCTITSTPKESPPPSPNKKMGFISRFFTRRRSKPEPTISAGNQTREPSICNFSLNEAIRGSVRSLRSLQFGPIENTSPKKTSGKPVGRSASSVSGKSPAHREGDIIHIPLKGPRPIDRASYAYGDSGEGLLDQRSLSALQLANVPLSDGNLELVAIADREGIKRLSQAEYNICLESGTNLNEVDNFALYTVKKTSKENVDESGEDEVFVADASMK</sequence>
<feature type="compositionally biased region" description="Acidic residues" evidence="1">
    <location>
        <begin position="414"/>
        <end position="429"/>
    </location>
</feature>
<dbReference type="SUPFAM" id="SSF49417">
    <property type="entry name" value="p53-like transcription factors"/>
    <property type="match status" value="1"/>
</dbReference>
<dbReference type="PANTHER" id="PTHR24169:SF25">
    <property type="entry name" value="DORSAL-RELATED IMMUNITY FACTOR DIF-RELATED"/>
    <property type="match status" value="1"/>
</dbReference>
<dbReference type="GO" id="GO:0005634">
    <property type="term" value="C:nucleus"/>
    <property type="evidence" value="ECO:0007669"/>
    <property type="project" value="TreeGrafter"/>
</dbReference>
<dbReference type="VEuPathDB" id="VectorBase:MDOMA2_000593"/>
<dbReference type="GO" id="GO:0045944">
    <property type="term" value="P:positive regulation of transcription by RNA polymerase II"/>
    <property type="evidence" value="ECO:0007669"/>
    <property type="project" value="TreeGrafter"/>
</dbReference>
<dbReference type="Pfam" id="PF16179">
    <property type="entry name" value="RHD_dimer"/>
    <property type="match status" value="1"/>
</dbReference>
<dbReference type="InterPro" id="IPR032397">
    <property type="entry name" value="RHD_dimer"/>
</dbReference>
<feature type="region of interest" description="Disordered" evidence="1">
    <location>
        <begin position="411"/>
        <end position="459"/>
    </location>
</feature>
<dbReference type="PRINTS" id="PR00057">
    <property type="entry name" value="NFKBTNSCPFCT"/>
</dbReference>
<dbReference type="STRING" id="7370.A0A1I8N7J5"/>
<dbReference type="InterPro" id="IPR014756">
    <property type="entry name" value="Ig_E-set"/>
</dbReference>
<dbReference type="VEuPathDB" id="VectorBase:MDOMA2_000099"/>
<organism evidence="2">
    <name type="scientific">Musca domestica</name>
    <name type="common">House fly</name>
    <dbReference type="NCBI Taxonomy" id="7370"/>
    <lineage>
        <taxon>Eukaryota</taxon>
        <taxon>Metazoa</taxon>
        <taxon>Ecdysozoa</taxon>
        <taxon>Arthropoda</taxon>
        <taxon>Hexapoda</taxon>
        <taxon>Insecta</taxon>
        <taxon>Pterygota</taxon>
        <taxon>Neoptera</taxon>
        <taxon>Endopterygota</taxon>
        <taxon>Diptera</taxon>
        <taxon>Brachycera</taxon>
        <taxon>Muscomorpha</taxon>
        <taxon>Muscoidea</taxon>
        <taxon>Muscidae</taxon>
        <taxon>Musca</taxon>
    </lineage>
</organism>
<feature type="compositionally biased region" description="Pro residues" evidence="1">
    <location>
        <begin position="679"/>
        <end position="706"/>
    </location>
</feature>
<dbReference type="VEuPathDB" id="VectorBase:MDOA012390"/>
<dbReference type="GO" id="GO:0034097">
    <property type="term" value="P:response to cytokine"/>
    <property type="evidence" value="ECO:0007669"/>
    <property type="project" value="TreeGrafter"/>
</dbReference>
<dbReference type="PROSITE" id="PS50254">
    <property type="entry name" value="REL_2"/>
    <property type="match status" value="1"/>
</dbReference>
<reference evidence="2" key="1">
    <citation type="submission" date="2020-05" db="UniProtKB">
        <authorList>
            <consortium name="EnsemblMetazoa"/>
        </authorList>
    </citation>
    <scope>IDENTIFICATION</scope>
    <source>
        <strain evidence="2">Aabys</strain>
    </source>
</reference>
<dbReference type="GO" id="GO:0038061">
    <property type="term" value="P:non-canonical NF-kappaB signal transduction"/>
    <property type="evidence" value="ECO:0007669"/>
    <property type="project" value="TreeGrafter"/>
</dbReference>
<dbReference type="InterPro" id="IPR013783">
    <property type="entry name" value="Ig-like_fold"/>
</dbReference>
<evidence type="ECO:0000313" key="2">
    <source>
        <dbReference type="EnsemblMetazoa" id="MDOA012390-PA"/>
    </source>
</evidence>
<protein>
    <submittedName>
        <fullName evidence="2">Uncharacterized protein</fullName>
    </submittedName>
</protein>
<accession>A0A1I8N7J5</accession>
<dbReference type="SMART" id="SM00429">
    <property type="entry name" value="IPT"/>
    <property type="match status" value="1"/>
</dbReference>
<feature type="region of interest" description="Disordered" evidence="1">
    <location>
        <begin position="671"/>
        <end position="709"/>
    </location>
</feature>
<dbReference type="InterPro" id="IPR002909">
    <property type="entry name" value="IPT_dom"/>
</dbReference>
<evidence type="ECO:0000256" key="1">
    <source>
        <dbReference type="SAM" id="MobiDB-lite"/>
    </source>
</evidence>
<dbReference type="GO" id="GO:0000981">
    <property type="term" value="F:DNA-binding transcription factor activity, RNA polymerase II-specific"/>
    <property type="evidence" value="ECO:0007669"/>
    <property type="project" value="TreeGrafter"/>
</dbReference>
<proteinExistence type="predicted"/>
<dbReference type="GO" id="GO:0033554">
    <property type="term" value="P:cellular response to stress"/>
    <property type="evidence" value="ECO:0007669"/>
    <property type="project" value="TreeGrafter"/>
</dbReference>
<dbReference type="PANTHER" id="PTHR24169">
    <property type="entry name" value="NUCLEAR FACTOR NF-KAPPA-B PROTEIN"/>
    <property type="match status" value="1"/>
</dbReference>
<dbReference type="Gene3D" id="2.60.40.340">
    <property type="entry name" value="Rel homology domain (RHD), DNA-binding domain"/>
    <property type="match status" value="1"/>
</dbReference>
<dbReference type="GO" id="GO:0048731">
    <property type="term" value="P:system development"/>
    <property type="evidence" value="ECO:0007669"/>
    <property type="project" value="UniProtKB-ARBA"/>
</dbReference>
<name>A0A1I8N7J5_MUSDO</name>
<feature type="region of interest" description="Disordered" evidence="1">
    <location>
        <begin position="35"/>
        <end position="76"/>
    </location>
</feature>
<dbReference type="Gene3D" id="2.60.40.10">
    <property type="entry name" value="Immunoglobulins"/>
    <property type="match status" value="1"/>
</dbReference>
<dbReference type="GO" id="GO:0048468">
    <property type="term" value="P:cell development"/>
    <property type="evidence" value="ECO:0007669"/>
    <property type="project" value="UniProtKB-ARBA"/>
</dbReference>
<dbReference type="GO" id="GO:0007249">
    <property type="term" value="P:canonical NF-kappaB signal transduction"/>
    <property type="evidence" value="ECO:0007669"/>
    <property type="project" value="TreeGrafter"/>
</dbReference>
<dbReference type="GO" id="GO:0000978">
    <property type="term" value="F:RNA polymerase II cis-regulatory region sequence-specific DNA binding"/>
    <property type="evidence" value="ECO:0007669"/>
    <property type="project" value="TreeGrafter"/>
</dbReference>
<dbReference type="InterPro" id="IPR000451">
    <property type="entry name" value="NFkB/Dor"/>
</dbReference>
<dbReference type="PROSITE" id="PS01204">
    <property type="entry name" value="REL_1"/>
    <property type="match status" value="1"/>
</dbReference>
<dbReference type="Pfam" id="PF00554">
    <property type="entry name" value="RHD_DNA_bind"/>
    <property type="match status" value="1"/>
</dbReference>
<dbReference type="InterPro" id="IPR030492">
    <property type="entry name" value="RHD_CS"/>
</dbReference>
<dbReference type="AlphaFoldDB" id="A0A1I8N7J5"/>
<dbReference type="SUPFAM" id="SSF81296">
    <property type="entry name" value="E set domains"/>
    <property type="match status" value="1"/>
</dbReference>
<dbReference type="InterPro" id="IPR008967">
    <property type="entry name" value="p53-like_TF_DNA-bd_sf"/>
</dbReference>
<dbReference type="GO" id="GO:0045087">
    <property type="term" value="P:innate immune response"/>
    <property type="evidence" value="ECO:0007669"/>
    <property type="project" value="TreeGrafter"/>
</dbReference>
<dbReference type="InterPro" id="IPR011539">
    <property type="entry name" value="RHD_DNA_bind_dom"/>
</dbReference>
<dbReference type="GO" id="GO:0005737">
    <property type="term" value="C:cytoplasm"/>
    <property type="evidence" value="ECO:0007669"/>
    <property type="project" value="InterPro"/>
</dbReference>
<dbReference type="EnsemblMetazoa" id="MDOA012390-RA">
    <property type="protein sequence ID" value="MDOA012390-PA"/>
    <property type="gene ID" value="MDOA012390"/>
</dbReference>
<feature type="region of interest" description="Disordered" evidence="1">
    <location>
        <begin position="827"/>
        <end position="869"/>
    </location>
</feature>